<evidence type="ECO:0000313" key="4">
    <source>
        <dbReference type="Proteomes" id="UP000787472"/>
    </source>
</evidence>
<dbReference type="PANTHER" id="PTHR48081:SF8">
    <property type="entry name" value="ALPHA_BETA HYDROLASE FOLD-3 DOMAIN-CONTAINING PROTEIN-RELATED"/>
    <property type="match status" value="1"/>
</dbReference>
<reference evidence="3" key="1">
    <citation type="submission" date="2020-03" db="EMBL/GenBank/DDBJ databases">
        <authorList>
            <person name="Guo F."/>
        </authorList>
    </citation>
    <scope>NUCLEOTIDE SEQUENCE</scope>
    <source>
        <strain evidence="3">JCM 30134</strain>
    </source>
</reference>
<feature type="domain" description="Alpha/beta hydrolase fold-3" evidence="2">
    <location>
        <begin position="74"/>
        <end position="282"/>
    </location>
</feature>
<dbReference type="Gene3D" id="3.40.50.1820">
    <property type="entry name" value="alpha/beta hydrolase"/>
    <property type="match status" value="1"/>
</dbReference>
<sequence length="308" mass="34184">MHIDKLHPELRKTYARIPSVPFHNSVFYFILNGLQKLQSSKIRPFSGVSIEDTRLNQSAVRIYRPEANATGAGLLWIHGGGYIMGNTAINDRECTSLARDVGLVVVSVDYRLAPRHPFPAALDDCYDAWSYMLSNVAQWGLDSRRIAVMGQSAGGGLAAAVVQRIADAGGVQPAAQLLLYPMLDDRTAADRSRDSIKYRLWNNKNNRGAWAWYLGQPPGAKTLPAYAAPARREDVSGLPPTWMGVGELDLFHAEDCRYAERLQASDVECELYVTPKAPHAFDMLVPESAPSQGFTQDYIRFLQTRLCL</sequence>
<dbReference type="RefSeq" id="WP_167186037.1">
    <property type="nucleotide sequence ID" value="NZ_JAAONZ010000006.1"/>
</dbReference>
<dbReference type="AlphaFoldDB" id="A0A9E5MMD2"/>
<dbReference type="Pfam" id="PF07859">
    <property type="entry name" value="Abhydrolase_3"/>
    <property type="match status" value="1"/>
</dbReference>
<gene>
    <name evidence="3" type="ORF">G8770_10740</name>
</gene>
<keyword evidence="4" id="KW-1185">Reference proteome</keyword>
<dbReference type="SUPFAM" id="SSF53474">
    <property type="entry name" value="alpha/beta-Hydrolases"/>
    <property type="match status" value="1"/>
</dbReference>
<name>A0A9E5MMD2_9GAMM</name>
<evidence type="ECO:0000259" key="2">
    <source>
        <dbReference type="Pfam" id="PF07859"/>
    </source>
</evidence>
<organism evidence="3 4">
    <name type="scientific">Pseudomaricurvus hydrocarbonicus</name>
    <dbReference type="NCBI Taxonomy" id="1470433"/>
    <lineage>
        <taxon>Bacteria</taxon>
        <taxon>Pseudomonadati</taxon>
        <taxon>Pseudomonadota</taxon>
        <taxon>Gammaproteobacteria</taxon>
        <taxon>Cellvibrionales</taxon>
        <taxon>Cellvibrionaceae</taxon>
        <taxon>Pseudomaricurvus</taxon>
    </lineage>
</organism>
<dbReference type="InterPro" id="IPR050300">
    <property type="entry name" value="GDXG_lipolytic_enzyme"/>
</dbReference>
<dbReference type="InterPro" id="IPR013094">
    <property type="entry name" value="AB_hydrolase_3"/>
</dbReference>
<evidence type="ECO:0000256" key="1">
    <source>
        <dbReference type="ARBA" id="ARBA00022801"/>
    </source>
</evidence>
<dbReference type="PANTHER" id="PTHR48081">
    <property type="entry name" value="AB HYDROLASE SUPERFAMILY PROTEIN C4A8.06C"/>
    <property type="match status" value="1"/>
</dbReference>
<accession>A0A9E5MMD2</accession>
<evidence type="ECO:0000313" key="3">
    <source>
        <dbReference type="EMBL" id="NHO66020.1"/>
    </source>
</evidence>
<protein>
    <submittedName>
        <fullName evidence="3">Alpha/beta hydrolase</fullName>
    </submittedName>
</protein>
<keyword evidence="1 3" id="KW-0378">Hydrolase</keyword>
<dbReference type="EMBL" id="JAAONZ010000006">
    <property type="protein sequence ID" value="NHO66020.1"/>
    <property type="molecule type" value="Genomic_DNA"/>
</dbReference>
<comment type="caution">
    <text evidence="3">The sequence shown here is derived from an EMBL/GenBank/DDBJ whole genome shotgun (WGS) entry which is preliminary data.</text>
</comment>
<dbReference type="Proteomes" id="UP000787472">
    <property type="component" value="Unassembled WGS sequence"/>
</dbReference>
<proteinExistence type="predicted"/>
<dbReference type="GO" id="GO:0016787">
    <property type="term" value="F:hydrolase activity"/>
    <property type="evidence" value="ECO:0007669"/>
    <property type="project" value="UniProtKB-KW"/>
</dbReference>
<dbReference type="InterPro" id="IPR029058">
    <property type="entry name" value="AB_hydrolase_fold"/>
</dbReference>